<evidence type="ECO:0000256" key="3">
    <source>
        <dbReference type="ARBA" id="ARBA00023065"/>
    </source>
</evidence>
<keyword evidence="4" id="KW-0066">ATP synthesis</keyword>
<dbReference type="EMBL" id="LN847002">
    <property type="protein sequence ID" value="CRI39965.1"/>
    <property type="molecule type" value="Genomic_DNA"/>
</dbReference>
<accession>A0A0F7WLE7</accession>
<evidence type="ECO:0000313" key="15">
    <source>
        <dbReference type="EMBL" id="CRI52371.1"/>
    </source>
</evidence>
<dbReference type="PANTHER" id="PTHR11671">
    <property type="entry name" value="V-TYPE ATP SYNTHASE SUBUNIT D"/>
    <property type="match status" value="1"/>
</dbReference>
<dbReference type="EMBL" id="LN849014">
    <property type="protein sequence ID" value="CRI72730.1"/>
    <property type="molecule type" value="Genomic_DNA"/>
</dbReference>
<keyword evidence="4" id="KW-0375">Hydrogen ion transport</keyword>
<dbReference type="GO" id="GO:0042777">
    <property type="term" value="P:proton motive force-driven plasma membrane ATP synthesis"/>
    <property type="evidence" value="ECO:0007669"/>
    <property type="project" value="UniProtKB-UniRule"/>
</dbReference>
<dbReference type="InterPro" id="IPR002699">
    <property type="entry name" value="V_ATPase_D"/>
</dbReference>
<keyword evidence="5" id="KW-0175">Coiled coil</keyword>
<dbReference type="NCBIfam" id="TIGR00309">
    <property type="entry name" value="V_ATPase_subD"/>
    <property type="match status" value="1"/>
</dbReference>
<dbReference type="EMBL" id="LN846998">
    <property type="protein sequence ID" value="CRI37700.1"/>
    <property type="molecule type" value="Genomic_DNA"/>
</dbReference>
<dbReference type="EMBL" id="LN847102">
    <property type="protein sequence ID" value="CRI43317.1"/>
    <property type="molecule type" value="Genomic_DNA"/>
</dbReference>
<evidence type="ECO:0000313" key="8">
    <source>
        <dbReference type="EMBL" id="CRI41095.1"/>
    </source>
</evidence>
<gene>
    <name evidence="4 8" type="primary">atpD</name>
    <name evidence="6" type="ORF">BN1224_CV15_B_00230</name>
    <name evidence="8" type="ORF">BN1224_GiD_A_00960</name>
    <name evidence="9" type="ORF">BN1224_H12_AL_00090</name>
    <name evidence="10" type="ORF">BN1224_MUL2216_C_00260</name>
    <name evidence="11" type="ORF">BN1224_Panola_B_00290</name>
    <name evidence="13" type="ORF">BN1224_PB1_B_00850</name>
    <name evidence="12" type="ORF">BN1224_U1271_A_00930</name>
    <name evidence="14" type="ORF">BN1224_UZG1_A_00950</name>
    <name evidence="15" type="ORF">BN1224_Wien2_B_00820</name>
    <name evidence="16" type="ORF">BN1224_YK41_AG_00230</name>
    <name evidence="7" type="ORF">CWL029c_B_00260</name>
</gene>
<proteinExistence type="inferred from homology"/>
<dbReference type="OrthoDB" id="5637912at2"/>
<dbReference type="SMR" id="A0A0F7WLE7"/>
<evidence type="ECO:0000313" key="7">
    <source>
        <dbReference type="EMBL" id="CRI39965.1"/>
    </source>
</evidence>
<evidence type="ECO:0000313" key="11">
    <source>
        <dbReference type="EMBL" id="CRI46690.1"/>
    </source>
</evidence>
<evidence type="ECO:0000256" key="5">
    <source>
        <dbReference type="SAM" id="Coils"/>
    </source>
</evidence>
<comment type="function">
    <text evidence="4">Produces ATP from ADP in the presence of a proton gradient across the membrane.</text>
</comment>
<dbReference type="EMBL" id="LN847242">
    <property type="protein sequence ID" value="CRI48983.1"/>
    <property type="molecule type" value="Genomic_DNA"/>
</dbReference>
<keyword evidence="3 4" id="KW-0406">Ion transport</keyword>
<dbReference type="NCBIfam" id="NF002565">
    <property type="entry name" value="PRK02195.1"/>
    <property type="match status" value="1"/>
</dbReference>
<dbReference type="GeneID" id="45050135"/>
<evidence type="ECO:0000313" key="16">
    <source>
        <dbReference type="EMBL" id="CRI72730.1"/>
    </source>
</evidence>
<name>A0A0F7WLE7_CHLPN</name>
<evidence type="ECO:0000313" key="10">
    <source>
        <dbReference type="EMBL" id="CRI45561.1"/>
    </source>
</evidence>
<dbReference type="EMBL" id="LN847240">
    <property type="protein sequence ID" value="CRI50116.1"/>
    <property type="molecule type" value="Genomic_DNA"/>
</dbReference>
<evidence type="ECO:0000313" key="12">
    <source>
        <dbReference type="EMBL" id="CRI48983.1"/>
    </source>
</evidence>
<protein>
    <recommendedName>
        <fullName evidence="4">V-type ATP synthase subunit D</fullName>
    </recommendedName>
    <alternativeName>
        <fullName evidence="4">V-ATPase subunit D</fullName>
    </alternativeName>
</protein>
<dbReference type="RefSeq" id="WP_010882740.1">
    <property type="nucleotide sequence ID" value="NZ_CP160064.1"/>
</dbReference>
<evidence type="ECO:0000313" key="13">
    <source>
        <dbReference type="EMBL" id="CRI50116.1"/>
    </source>
</evidence>
<dbReference type="EMBL" id="LN847249">
    <property type="protein sequence ID" value="CRI52371.1"/>
    <property type="molecule type" value="Genomic_DNA"/>
</dbReference>
<dbReference type="EMBL" id="LN847230">
    <property type="protein sequence ID" value="CRI46690.1"/>
    <property type="molecule type" value="Genomic_DNA"/>
</dbReference>
<dbReference type="GO" id="GO:0046961">
    <property type="term" value="F:proton-transporting ATPase activity, rotational mechanism"/>
    <property type="evidence" value="ECO:0007669"/>
    <property type="project" value="InterPro"/>
</dbReference>
<dbReference type="EMBL" id="LN847245">
    <property type="protein sequence ID" value="CRI51240.1"/>
    <property type="molecule type" value="Genomic_DNA"/>
</dbReference>
<evidence type="ECO:0000256" key="4">
    <source>
        <dbReference type="HAMAP-Rule" id="MF_00271"/>
    </source>
</evidence>
<evidence type="ECO:0000256" key="1">
    <source>
        <dbReference type="ARBA" id="ARBA00005850"/>
    </source>
</evidence>
<organism evidence="8">
    <name type="scientific">Chlamydia pneumoniae</name>
    <name type="common">Chlamydophila pneumoniae</name>
    <dbReference type="NCBI Taxonomy" id="83558"/>
    <lineage>
        <taxon>Bacteria</taxon>
        <taxon>Pseudomonadati</taxon>
        <taxon>Chlamydiota</taxon>
        <taxon>Chlamydiia</taxon>
        <taxon>Chlamydiales</taxon>
        <taxon>Chlamydiaceae</taxon>
        <taxon>Chlamydia/Chlamydophila group</taxon>
        <taxon>Chlamydia</taxon>
    </lineage>
</organism>
<evidence type="ECO:0000313" key="6">
    <source>
        <dbReference type="EMBL" id="CRI37700.1"/>
    </source>
</evidence>
<feature type="coiled-coil region" evidence="5">
    <location>
        <begin position="137"/>
        <end position="164"/>
    </location>
</feature>
<dbReference type="EMBL" id="LN847008">
    <property type="protein sequence ID" value="CRI41095.1"/>
    <property type="molecule type" value="Genomic_DNA"/>
</dbReference>
<dbReference type="PATRIC" id="fig|83558.13.peg.99"/>
<dbReference type="GO" id="GO:0046933">
    <property type="term" value="F:proton-transporting ATP synthase activity, rotational mechanism"/>
    <property type="evidence" value="ECO:0007669"/>
    <property type="project" value="UniProtKB-UniRule"/>
</dbReference>
<dbReference type="EMBL" id="LN847224">
    <property type="protein sequence ID" value="CRI45561.1"/>
    <property type="molecule type" value="Genomic_DNA"/>
</dbReference>
<sequence length="209" mass="23788">MSVQVKLTKNSFRLEKQKLARLQTYLPTLKLKKALLQAEVQNAVKDAAECDKDYVQAYERIYAFAELFSIPLCTDCVEKSFEIQSIDNDFENIAGVEVPIVREVTLFPASYSLLGTPIWLDTMLSASKELVVKKVMAEVSKERLKILEEELRAVSIRVNLFEKKLIPETTKILKKIAVFLSDRSITDVGQVKMAKKKIELRKARGDECV</sequence>
<dbReference type="HAMAP" id="MF_00271">
    <property type="entry name" value="ATP_synth_D_arch"/>
    <property type="match status" value="1"/>
</dbReference>
<reference evidence="8" key="1">
    <citation type="submission" date="2015-05" db="EMBL/GenBank/DDBJ databases">
        <authorList>
            <person name="Rattei Thomas"/>
        </authorList>
    </citation>
    <scope>NUCLEOTIDE SEQUENCE</scope>
    <source>
        <strain evidence="6">CV15</strain>
        <strain evidence="7">CWL029c</strain>
        <strain evidence="8">GiD</strain>
        <strain evidence="9">H12</strain>
        <strain evidence="10">MUL2216</strain>
        <strain evidence="11">Panola</strain>
        <strain evidence="13">PB1</strain>
        <strain evidence="12">U1271</strain>
        <strain evidence="14">UZG1</strain>
        <strain evidence="15">Wien2</strain>
        <strain evidence="16">YK41</strain>
    </source>
</reference>
<keyword evidence="2 4" id="KW-0813">Transport</keyword>
<dbReference type="Gene3D" id="1.10.287.3240">
    <property type="match status" value="1"/>
</dbReference>
<dbReference type="GO" id="GO:0005524">
    <property type="term" value="F:ATP binding"/>
    <property type="evidence" value="ECO:0007669"/>
    <property type="project" value="UniProtKB-UniRule"/>
</dbReference>
<dbReference type="AlphaFoldDB" id="A0A0F7WLE7"/>
<evidence type="ECO:0000256" key="2">
    <source>
        <dbReference type="ARBA" id="ARBA00022448"/>
    </source>
</evidence>
<evidence type="ECO:0000313" key="9">
    <source>
        <dbReference type="EMBL" id="CRI43317.1"/>
    </source>
</evidence>
<dbReference type="Pfam" id="PF01813">
    <property type="entry name" value="ATP-synt_D"/>
    <property type="match status" value="1"/>
</dbReference>
<comment type="similarity">
    <text evidence="1 4">Belongs to the V-ATPase D subunit family.</text>
</comment>
<evidence type="ECO:0000313" key="14">
    <source>
        <dbReference type="EMBL" id="CRI51240.1"/>
    </source>
</evidence>